<feature type="compositionally biased region" description="Basic and acidic residues" evidence="10">
    <location>
        <begin position="467"/>
        <end position="485"/>
    </location>
</feature>
<evidence type="ECO:0000256" key="8">
    <source>
        <dbReference type="ARBA" id="ARBA00022833"/>
    </source>
</evidence>
<name>A0A1L9P595_ASPVE</name>
<feature type="transmembrane region" description="Helical" evidence="11">
    <location>
        <begin position="560"/>
        <end position="582"/>
    </location>
</feature>
<dbReference type="Gene3D" id="1.20.120.1750">
    <property type="match status" value="1"/>
</dbReference>
<keyword evidence="7" id="KW-0833">Ubl conjugation pathway</keyword>
<keyword evidence="4" id="KW-0479">Metal-binding</keyword>
<dbReference type="STRING" id="1036611.A0A1L9P595"/>
<sequence>MRKFVKFLGGEKGNAGTYHSVWSLPAPESGSRAVVTNTKESRQKLSTKKPQAPQHISSLNQPSLAELSSPTTSTFSARTEATSIAELSASSDAQVSELHAWTPDAHPLQVNSPRKEIEWNEEEQPQPNYTRVFVDEDDEIANPISTPTLPPASTPPPISTPKPKPDPASDLLIFSDTTDAIPLFGRQFGIAPTSIVREQDKAPEAEPEPEQPEPTPPGPKGPQALFQQVDEELEALYVGYLKKSGKQKSSSDPAKKVKRWRSKLEHAPEACIICLEPFGPDGVKAPDTLSVACQHTPSVCYICLARSIKHDLEAKFWNEIKCPECKTLFIHEDIKRFADEETFIRYDKFSFRAAVSVDKNFVWCLDCPFGQLHEPGADQPLVRCLNCNSESCFKHSIKWHDEFTCDEYDAVLWDPDSYKSIKEKNAGLAPVEREYMKRKELSRAKRKETARQAKLHETQKKAARKKQHEEASRLRKERKAAEAEAARAQSQPEDEDDGQDTSEDAVQDDFREKIEMLKRRMREVELSVNLVEEIAKRCPGCQWPIEKNEGCDHMTCKPTFLTFLLPCLYLIFDLFMATYRLVDRYRHQMQKGVLLGLPWPLVLTYWPVSAPAIGSS</sequence>
<feature type="domain" description="RING-type" evidence="13">
    <location>
        <begin position="267"/>
        <end position="591"/>
    </location>
</feature>
<dbReference type="SUPFAM" id="SSF57850">
    <property type="entry name" value="RING/U-box"/>
    <property type="match status" value="3"/>
</dbReference>
<dbReference type="Proteomes" id="UP000184073">
    <property type="component" value="Unassembled WGS sequence"/>
</dbReference>
<dbReference type="CDD" id="cd20335">
    <property type="entry name" value="BRcat_RBR"/>
    <property type="match status" value="1"/>
</dbReference>
<evidence type="ECO:0000256" key="1">
    <source>
        <dbReference type="ARBA" id="ARBA00001798"/>
    </source>
</evidence>
<feature type="region of interest" description="Disordered" evidence="10">
    <location>
        <begin position="15"/>
        <end position="81"/>
    </location>
</feature>
<feature type="compositionally biased region" description="Polar residues" evidence="10">
    <location>
        <begin position="54"/>
        <end position="81"/>
    </location>
</feature>
<reference evidence="15" key="1">
    <citation type="journal article" date="2017" name="Genome Biol.">
        <title>Comparative genomics reveals high biological diversity and specific adaptations in the industrially and medically important fungal genus Aspergillus.</title>
        <authorList>
            <person name="de Vries R.P."/>
            <person name="Riley R."/>
            <person name="Wiebenga A."/>
            <person name="Aguilar-Osorio G."/>
            <person name="Amillis S."/>
            <person name="Uchima C.A."/>
            <person name="Anderluh G."/>
            <person name="Asadollahi M."/>
            <person name="Askin M."/>
            <person name="Barry K."/>
            <person name="Battaglia E."/>
            <person name="Bayram O."/>
            <person name="Benocci T."/>
            <person name="Braus-Stromeyer S.A."/>
            <person name="Caldana C."/>
            <person name="Canovas D."/>
            <person name="Cerqueira G.C."/>
            <person name="Chen F."/>
            <person name="Chen W."/>
            <person name="Choi C."/>
            <person name="Clum A."/>
            <person name="Dos Santos R.A."/>
            <person name="Damasio A.R."/>
            <person name="Diallinas G."/>
            <person name="Emri T."/>
            <person name="Fekete E."/>
            <person name="Flipphi M."/>
            <person name="Freyberg S."/>
            <person name="Gallo A."/>
            <person name="Gournas C."/>
            <person name="Habgood R."/>
            <person name="Hainaut M."/>
            <person name="Harispe M.L."/>
            <person name="Henrissat B."/>
            <person name="Hilden K.S."/>
            <person name="Hope R."/>
            <person name="Hossain A."/>
            <person name="Karabika E."/>
            <person name="Karaffa L."/>
            <person name="Karanyi Z."/>
            <person name="Krasevec N."/>
            <person name="Kuo A."/>
            <person name="Kusch H."/>
            <person name="LaButti K."/>
            <person name="Lagendijk E.L."/>
            <person name="Lapidus A."/>
            <person name="Levasseur A."/>
            <person name="Lindquist E."/>
            <person name="Lipzen A."/>
            <person name="Logrieco A.F."/>
            <person name="MacCabe A."/>
            <person name="Maekelae M.R."/>
            <person name="Malavazi I."/>
            <person name="Melin P."/>
            <person name="Meyer V."/>
            <person name="Mielnichuk N."/>
            <person name="Miskei M."/>
            <person name="Molnar A.P."/>
            <person name="Mule G."/>
            <person name="Ngan C.Y."/>
            <person name="Orejas M."/>
            <person name="Orosz E."/>
            <person name="Ouedraogo J.P."/>
            <person name="Overkamp K.M."/>
            <person name="Park H.-S."/>
            <person name="Perrone G."/>
            <person name="Piumi F."/>
            <person name="Punt P.J."/>
            <person name="Ram A.F."/>
            <person name="Ramon A."/>
            <person name="Rauscher S."/>
            <person name="Record E."/>
            <person name="Riano-Pachon D.M."/>
            <person name="Robert V."/>
            <person name="Roehrig J."/>
            <person name="Ruller R."/>
            <person name="Salamov A."/>
            <person name="Salih N.S."/>
            <person name="Samson R.A."/>
            <person name="Sandor E."/>
            <person name="Sanguinetti M."/>
            <person name="Schuetze T."/>
            <person name="Sepcic K."/>
            <person name="Shelest E."/>
            <person name="Sherlock G."/>
            <person name="Sophianopoulou V."/>
            <person name="Squina F.M."/>
            <person name="Sun H."/>
            <person name="Susca A."/>
            <person name="Todd R.B."/>
            <person name="Tsang A."/>
            <person name="Unkles S.E."/>
            <person name="van de Wiele N."/>
            <person name="van Rossen-Uffink D."/>
            <person name="Oliveira J.V."/>
            <person name="Vesth T.C."/>
            <person name="Visser J."/>
            <person name="Yu J.-H."/>
            <person name="Zhou M."/>
            <person name="Andersen M.R."/>
            <person name="Archer D.B."/>
            <person name="Baker S.E."/>
            <person name="Benoit I."/>
            <person name="Brakhage A.A."/>
            <person name="Braus G.H."/>
            <person name="Fischer R."/>
            <person name="Frisvad J.C."/>
            <person name="Goldman G.H."/>
            <person name="Houbraken J."/>
            <person name="Oakley B."/>
            <person name="Pocsi I."/>
            <person name="Scazzocchio C."/>
            <person name="Seiboth B."/>
            <person name="vanKuyk P.A."/>
            <person name="Wortman J."/>
            <person name="Dyer P.S."/>
            <person name="Grigoriev I.V."/>
        </authorList>
    </citation>
    <scope>NUCLEOTIDE SEQUENCE [LARGE SCALE GENOMIC DNA]</scope>
    <source>
        <strain evidence="15">CBS 583.65</strain>
    </source>
</reference>
<evidence type="ECO:0000256" key="5">
    <source>
        <dbReference type="ARBA" id="ARBA00022737"/>
    </source>
</evidence>
<dbReference type="PANTHER" id="PTHR11685">
    <property type="entry name" value="RBR FAMILY RING FINGER AND IBR DOMAIN-CONTAINING"/>
    <property type="match status" value="1"/>
</dbReference>
<feature type="domain" description="RING-type" evidence="12">
    <location>
        <begin position="271"/>
        <end position="326"/>
    </location>
</feature>
<organism evidence="14 15">
    <name type="scientific">Aspergillus versicolor CBS 583.65</name>
    <dbReference type="NCBI Taxonomy" id="1036611"/>
    <lineage>
        <taxon>Eukaryota</taxon>
        <taxon>Fungi</taxon>
        <taxon>Dikarya</taxon>
        <taxon>Ascomycota</taxon>
        <taxon>Pezizomycotina</taxon>
        <taxon>Eurotiomycetes</taxon>
        <taxon>Eurotiomycetidae</taxon>
        <taxon>Eurotiales</taxon>
        <taxon>Aspergillaceae</taxon>
        <taxon>Aspergillus</taxon>
        <taxon>Aspergillus subgen. Nidulantes</taxon>
    </lineage>
</organism>
<evidence type="ECO:0000259" key="12">
    <source>
        <dbReference type="PROSITE" id="PS50089"/>
    </source>
</evidence>
<feature type="compositionally biased region" description="Basic and acidic residues" evidence="10">
    <location>
        <begin position="439"/>
        <end position="460"/>
    </location>
</feature>
<keyword evidence="6 9" id="KW-0863">Zinc-finger</keyword>
<dbReference type="InterPro" id="IPR001841">
    <property type="entry name" value="Znf_RING"/>
</dbReference>
<dbReference type="OrthoDB" id="4499845at2759"/>
<feature type="region of interest" description="Disordered" evidence="10">
    <location>
        <begin position="137"/>
        <end position="172"/>
    </location>
</feature>
<dbReference type="GO" id="GO:0016567">
    <property type="term" value="P:protein ubiquitination"/>
    <property type="evidence" value="ECO:0007669"/>
    <property type="project" value="InterPro"/>
</dbReference>
<dbReference type="RefSeq" id="XP_040662429.1">
    <property type="nucleotide sequence ID" value="XM_040816547.1"/>
</dbReference>
<evidence type="ECO:0000256" key="3">
    <source>
        <dbReference type="ARBA" id="ARBA00022679"/>
    </source>
</evidence>
<protein>
    <recommendedName>
        <fullName evidence="2">RBR-type E3 ubiquitin transferase</fullName>
        <ecNumber evidence="2">2.3.2.31</ecNumber>
    </recommendedName>
</protein>
<dbReference type="InterPro" id="IPR031127">
    <property type="entry name" value="E3_UB_ligase_RBR"/>
</dbReference>
<evidence type="ECO:0000313" key="14">
    <source>
        <dbReference type="EMBL" id="OJI96666.1"/>
    </source>
</evidence>
<evidence type="ECO:0000256" key="6">
    <source>
        <dbReference type="ARBA" id="ARBA00022771"/>
    </source>
</evidence>
<dbReference type="GO" id="GO:0008270">
    <property type="term" value="F:zinc ion binding"/>
    <property type="evidence" value="ECO:0007669"/>
    <property type="project" value="UniProtKB-KW"/>
</dbReference>
<dbReference type="InterPro" id="IPR044066">
    <property type="entry name" value="TRIAD_supradom"/>
</dbReference>
<dbReference type="Pfam" id="PF01485">
    <property type="entry name" value="IBR"/>
    <property type="match status" value="1"/>
</dbReference>
<dbReference type="SMART" id="SM00647">
    <property type="entry name" value="IBR"/>
    <property type="match status" value="1"/>
</dbReference>
<dbReference type="InterPro" id="IPR002867">
    <property type="entry name" value="IBR_dom"/>
</dbReference>
<dbReference type="EMBL" id="KV878125">
    <property type="protein sequence ID" value="OJI96666.1"/>
    <property type="molecule type" value="Genomic_DNA"/>
</dbReference>
<dbReference type="GO" id="GO:0061630">
    <property type="term" value="F:ubiquitin protein ligase activity"/>
    <property type="evidence" value="ECO:0007669"/>
    <property type="project" value="UniProtKB-EC"/>
</dbReference>
<keyword evidence="11" id="KW-0472">Membrane</keyword>
<evidence type="ECO:0000256" key="11">
    <source>
        <dbReference type="SAM" id="Phobius"/>
    </source>
</evidence>
<dbReference type="PROSITE" id="PS50089">
    <property type="entry name" value="ZF_RING_2"/>
    <property type="match status" value="1"/>
</dbReference>
<dbReference type="CDD" id="cd16449">
    <property type="entry name" value="RING-HC"/>
    <property type="match status" value="1"/>
</dbReference>
<accession>A0A1L9P595</accession>
<feature type="compositionally biased region" description="Acidic residues" evidence="10">
    <location>
        <begin position="492"/>
        <end position="507"/>
    </location>
</feature>
<dbReference type="AlphaFoldDB" id="A0A1L9P595"/>
<proteinExistence type="predicted"/>
<keyword evidence="5" id="KW-0677">Repeat</keyword>
<gene>
    <name evidence="14" type="ORF">ASPVEDRAFT_78424</name>
</gene>
<keyword evidence="15" id="KW-1185">Reference proteome</keyword>
<keyword evidence="11" id="KW-1133">Transmembrane helix</keyword>
<evidence type="ECO:0000256" key="9">
    <source>
        <dbReference type="PROSITE-ProRule" id="PRU00175"/>
    </source>
</evidence>
<evidence type="ECO:0000256" key="7">
    <source>
        <dbReference type="ARBA" id="ARBA00022786"/>
    </source>
</evidence>
<feature type="region of interest" description="Disordered" evidence="10">
    <location>
        <begin position="197"/>
        <end position="224"/>
    </location>
</feature>
<dbReference type="VEuPathDB" id="FungiDB:ASPVEDRAFT_78424"/>
<keyword evidence="3" id="KW-0808">Transferase</keyword>
<dbReference type="EC" id="2.3.2.31" evidence="2"/>
<evidence type="ECO:0000256" key="4">
    <source>
        <dbReference type="ARBA" id="ARBA00022723"/>
    </source>
</evidence>
<dbReference type="InterPro" id="IPR013083">
    <property type="entry name" value="Znf_RING/FYVE/PHD"/>
</dbReference>
<dbReference type="Gene3D" id="3.30.40.10">
    <property type="entry name" value="Zinc/RING finger domain, C3HC4 (zinc finger)"/>
    <property type="match status" value="1"/>
</dbReference>
<dbReference type="PROSITE" id="PS51873">
    <property type="entry name" value="TRIAD"/>
    <property type="match status" value="1"/>
</dbReference>
<feature type="transmembrane region" description="Helical" evidence="11">
    <location>
        <begin position="594"/>
        <end position="613"/>
    </location>
</feature>
<keyword evidence="11" id="KW-0812">Transmembrane</keyword>
<dbReference type="GeneID" id="63732058"/>
<evidence type="ECO:0000313" key="15">
    <source>
        <dbReference type="Proteomes" id="UP000184073"/>
    </source>
</evidence>
<feature type="region of interest" description="Disordered" evidence="10">
    <location>
        <begin position="439"/>
        <end position="508"/>
    </location>
</feature>
<keyword evidence="8" id="KW-0862">Zinc</keyword>
<evidence type="ECO:0000256" key="2">
    <source>
        <dbReference type="ARBA" id="ARBA00012251"/>
    </source>
</evidence>
<comment type="catalytic activity">
    <reaction evidence="1">
        <text>[E2 ubiquitin-conjugating enzyme]-S-ubiquitinyl-L-cysteine + [acceptor protein]-L-lysine = [E2 ubiquitin-conjugating enzyme]-L-cysteine + [acceptor protein]-N(6)-ubiquitinyl-L-lysine.</text>
        <dbReference type="EC" id="2.3.2.31"/>
    </reaction>
</comment>
<evidence type="ECO:0000256" key="10">
    <source>
        <dbReference type="SAM" id="MobiDB-lite"/>
    </source>
</evidence>
<evidence type="ECO:0000259" key="13">
    <source>
        <dbReference type="PROSITE" id="PS51873"/>
    </source>
</evidence>
<feature type="compositionally biased region" description="Pro residues" evidence="10">
    <location>
        <begin position="148"/>
        <end position="162"/>
    </location>
</feature>